<evidence type="ECO:0000313" key="2">
    <source>
        <dbReference type="Proteomes" id="UP000595140"/>
    </source>
</evidence>
<name>A0A484M619_9ASTE</name>
<accession>A0A484M619</accession>
<dbReference type="EMBL" id="OOIL02002696">
    <property type="protein sequence ID" value="VFQ84057.1"/>
    <property type="molecule type" value="Genomic_DNA"/>
</dbReference>
<reference evidence="1 2" key="1">
    <citation type="submission" date="2018-04" db="EMBL/GenBank/DDBJ databases">
        <authorList>
            <person name="Vogel A."/>
        </authorList>
    </citation>
    <scope>NUCLEOTIDE SEQUENCE [LARGE SCALE GENOMIC DNA]</scope>
</reference>
<organism evidence="1 2">
    <name type="scientific">Cuscuta campestris</name>
    <dbReference type="NCBI Taxonomy" id="132261"/>
    <lineage>
        <taxon>Eukaryota</taxon>
        <taxon>Viridiplantae</taxon>
        <taxon>Streptophyta</taxon>
        <taxon>Embryophyta</taxon>
        <taxon>Tracheophyta</taxon>
        <taxon>Spermatophyta</taxon>
        <taxon>Magnoliopsida</taxon>
        <taxon>eudicotyledons</taxon>
        <taxon>Gunneridae</taxon>
        <taxon>Pentapetalae</taxon>
        <taxon>asterids</taxon>
        <taxon>lamiids</taxon>
        <taxon>Solanales</taxon>
        <taxon>Convolvulaceae</taxon>
        <taxon>Cuscuteae</taxon>
        <taxon>Cuscuta</taxon>
        <taxon>Cuscuta subgen. Grammica</taxon>
        <taxon>Cuscuta sect. Cleistogrammica</taxon>
    </lineage>
</organism>
<gene>
    <name evidence="1" type="ORF">CCAM_LOCUS25833</name>
</gene>
<protein>
    <submittedName>
        <fullName evidence="1">Uncharacterized protein</fullName>
    </submittedName>
</protein>
<dbReference type="AlphaFoldDB" id="A0A484M619"/>
<proteinExistence type="predicted"/>
<dbReference type="OrthoDB" id="1936594at2759"/>
<evidence type="ECO:0000313" key="1">
    <source>
        <dbReference type="EMBL" id="VFQ84057.1"/>
    </source>
</evidence>
<sequence>MQIDESSRLQSYLARLLIFHQKLLDDRSSTLFDLIICYKSIILKDSNQLGTQERARYKWNRERSEMITL</sequence>
<dbReference type="Proteomes" id="UP000595140">
    <property type="component" value="Unassembled WGS sequence"/>
</dbReference>
<keyword evidence="2" id="KW-1185">Reference proteome</keyword>